<keyword evidence="1" id="KW-0812">Transmembrane</keyword>
<evidence type="ECO:0000256" key="1">
    <source>
        <dbReference type="SAM" id="Phobius"/>
    </source>
</evidence>
<proteinExistence type="predicted"/>
<evidence type="ECO:0000313" key="2">
    <source>
        <dbReference type="EMBL" id="VWL85711.1"/>
    </source>
</evidence>
<sequence>MIKIKIKKISSENDRLENTYVLLSIIFIFIISFFTIFITTESTSELINKNHISAKSLSGKNNITYNYLKLITDDIDLIDMDKLSIKYLKDELFYEPFAEGSIDNHKWIELSNNKYILFVGSKDSSTFILKINKLNKNSEILFSSTYKESNLEIDKLLRSKEFKVIDAYTGKEFRKGN</sequence>
<dbReference type="RefSeq" id="WP_156683685.1">
    <property type="nucleotide sequence ID" value="NZ_CABWIB010000001.1"/>
</dbReference>
<reference evidence="2 3" key="1">
    <citation type="submission" date="2019-10" db="EMBL/GenBank/DDBJ databases">
        <authorList>
            <person name="Blom J."/>
        </authorList>
    </citation>
    <scope>NUCLEOTIDE SEQUENCE [LARGE SCALE GENOMIC DNA]</scope>
    <source>
        <strain evidence="2 3">ES3154-GLU</strain>
    </source>
</reference>
<accession>A0A6I8M8C3</accession>
<keyword evidence="1" id="KW-1133">Transmembrane helix</keyword>
<protein>
    <submittedName>
        <fullName evidence="2">Uncharacterized protein</fullName>
    </submittedName>
</protein>
<keyword evidence="3" id="KW-1185">Reference proteome</keyword>
<feature type="transmembrane region" description="Helical" evidence="1">
    <location>
        <begin position="20"/>
        <end position="39"/>
    </location>
</feature>
<keyword evidence="1" id="KW-0472">Membrane</keyword>
<gene>
    <name evidence="2" type="ORF">OMES3154_00999</name>
</gene>
<dbReference type="AlphaFoldDB" id="A0A6I8M8C3"/>
<name>A0A6I8M8C3_9FUSO</name>
<dbReference type="Proteomes" id="UP000419017">
    <property type="component" value="Unassembled WGS sequence"/>
</dbReference>
<dbReference type="EMBL" id="CABWIB010000001">
    <property type="protein sequence ID" value="VWL85711.1"/>
    <property type="molecule type" value="Genomic_DNA"/>
</dbReference>
<organism evidence="2 3">
    <name type="scientific">Oceanivirga miroungae</name>
    <dbReference type="NCBI Taxonomy" id="1130046"/>
    <lineage>
        <taxon>Bacteria</taxon>
        <taxon>Fusobacteriati</taxon>
        <taxon>Fusobacteriota</taxon>
        <taxon>Fusobacteriia</taxon>
        <taxon>Fusobacteriales</taxon>
        <taxon>Leptotrichiaceae</taxon>
        <taxon>Oceanivirga</taxon>
    </lineage>
</organism>
<evidence type="ECO:0000313" key="3">
    <source>
        <dbReference type="Proteomes" id="UP000419017"/>
    </source>
</evidence>